<dbReference type="Pfam" id="PF13905">
    <property type="entry name" value="Thioredoxin_8"/>
    <property type="match status" value="1"/>
</dbReference>
<dbReference type="GO" id="GO:0045494">
    <property type="term" value="P:photoreceptor cell maintenance"/>
    <property type="evidence" value="ECO:0007669"/>
    <property type="project" value="InterPro"/>
</dbReference>
<dbReference type="EMBL" id="AMQN01000049">
    <property type="status" value="NOT_ANNOTATED_CDS"/>
    <property type="molecule type" value="Genomic_DNA"/>
</dbReference>
<gene>
    <name evidence="3" type="ORF">CAPTEDRAFT_180186</name>
</gene>
<dbReference type="HOGENOM" id="CLU_116457_0_0_1"/>
<keyword evidence="5" id="KW-1185">Reference proteome</keyword>
<dbReference type="Gene3D" id="3.40.30.10">
    <property type="entry name" value="Glutaredoxin"/>
    <property type="match status" value="1"/>
</dbReference>
<organism evidence="3">
    <name type="scientific">Capitella teleta</name>
    <name type="common">Polychaete worm</name>
    <dbReference type="NCBI Taxonomy" id="283909"/>
    <lineage>
        <taxon>Eukaryota</taxon>
        <taxon>Metazoa</taxon>
        <taxon>Spiralia</taxon>
        <taxon>Lophotrochozoa</taxon>
        <taxon>Annelida</taxon>
        <taxon>Polychaeta</taxon>
        <taxon>Sedentaria</taxon>
        <taxon>Scolecida</taxon>
        <taxon>Capitellidae</taxon>
        <taxon>Capitella</taxon>
    </lineage>
</organism>
<feature type="domain" description="Thioredoxin-like fold" evidence="2">
    <location>
        <begin position="62"/>
        <end position="156"/>
    </location>
</feature>
<proteinExistence type="predicted"/>
<sequence length="189" mass="21559">MLEKRKRTLSAVKEDKKQEEDDKRTGEEPTQEELHVEELKKQIYLTKKREKINGRNVITDLDVVCFYFSAGWCPPCREFTPTLAGIHREATRQGAPIRVIYVPFDKSEECLWQYVDSQHGDWLIVPLEDPLIANLVERYGVGSVPKLIVISGKGEVITKKGRKEIQDKGIVACRNWATVAARVPPAVNE</sequence>
<dbReference type="Proteomes" id="UP000014760">
    <property type="component" value="Unassembled WGS sequence"/>
</dbReference>
<accession>N1PBA8</accession>
<evidence type="ECO:0000313" key="3">
    <source>
        <dbReference type="EMBL" id="ELU18880.1"/>
    </source>
</evidence>
<evidence type="ECO:0000259" key="2">
    <source>
        <dbReference type="Pfam" id="PF13905"/>
    </source>
</evidence>
<dbReference type="PANTHER" id="PTHR46762:SF1">
    <property type="entry name" value="NUCLEOREDOXIN-LIKE PROTEIN 2"/>
    <property type="match status" value="1"/>
</dbReference>
<dbReference type="OrthoDB" id="409136at2759"/>
<dbReference type="OMA" id="TDDYKHE"/>
<dbReference type="SUPFAM" id="SSF52833">
    <property type="entry name" value="Thioredoxin-like"/>
    <property type="match status" value="1"/>
</dbReference>
<dbReference type="InterPro" id="IPR036249">
    <property type="entry name" value="Thioredoxin-like_sf"/>
</dbReference>
<dbReference type="AlphaFoldDB" id="N1PBA8"/>
<reference evidence="3 5" key="2">
    <citation type="journal article" date="2013" name="Nature">
        <title>Insights into bilaterian evolution from three spiralian genomes.</title>
        <authorList>
            <person name="Simakov O."/>
            <person name="Marletaz F."/>
            <person name="Cho S.J."/>
            <person name="Edsinger-Gonzales E."/>
            <person name="Havlak P."/>
            <person name="Hellsten U."/>
            <person name="Kuo D.H."/>
            <person name="Larsson T."/>
            <person name="Lv J."/>
            <person name="Arendt D."/>
            <person name="Savage R."/>
            <person name="Osoegawa K."/>
            <person name="de Jong P."/>
            <person name="Grimwood J."/>
            <person name="Chapman J.A."/>
            <person name="Shapiro H."/>
            <person name="Aerts A."/>
            <person name="Otillar R.P."/>
            <person name="Terry A.Y."/>
            <person name="Boore J.L."/>
            <person name="Grigoriev I.V."/>
            <person name="Lindberg D.R."/>
            <person name="Seaver E.C."/>
            <person name="Weisblat D.A."/>
            <person name="Putnam N.H."/>
            <person name="Rokhsar D.S."/>
        </authorList>
    </citation>
    <scope>NUCLEOTIDE SEQUENCE</scope>
    <source>
        <strain evidence="3 5">I ESC-2004</strain>
    </source>
</reference>
<dbReference type="GO" id="GO:0007600">
    <property type="term" value="P:sensory perception"/>
    <property type="evidence" value="ECO:0007669"/>
    <property type="project" value="InterPro"/>
</dbReference>
<reference evidence="4" key="3">
    <citation type="submission" date="2015-06" db="UniProtKB">
        <authorList>
            <consortium name="EnsemblMetazoa"/>
        </authorList>
    </citation>
    <scope>IDENTIFICATION</scope>
</reference>
<evidence type="ECO:0000256" key="1">
    <source>
        <dbReference type="SAM" id="MobiDB-lite"/>
    </source>
</evidence>
<name>N1PBA8_CAPTE</name>
<dbReference type="EMBL" id="KB291798">
    <property type="protein sequence ID" value="ELU18880.1"/>
    <property type="molecule type" value="Genomic_DNA"/>
</dbReference>
<dbReference type="InterPro" id="IPR029519">
    <property type="entry name" value="RdCVF2"/>
</dbReference>
<evidence type="ECO:0000313" key="5">
    <source>
        <dbReference type="Proteomes" id="UP000014760"/>
    </source>
</evidence>
<feature type="compositionally biased region" description="Basic and acidic residues" evidence="1">
    <location>
        <begin position="12"/>
        <end position="31"/>
    </location>
</feature>
<reference evidence="5" key="1">
    <citation type="submission" date="2012-12" db="EMBL/GenBank/DDBJ databases">
        <authorList>
            <person name="Hellsten U."/>
            <person name="Grimwood J."/>
            <person name="Chapman J.A."/>
            <person name="Shapiro H."/>
            <person name="Aerts A."/>
            <person name="Otillar R.P."/>
            <person name="Terry A.Y."/>
            <person name="Boore J.L."/>
            <person name="Simakov O."/>
            <person name="Marletaz F."/>
            <person name="Cho S.-J."/>
            <person name="Edsinger-Gonzales E."/>
            <person name="Havlak P."/>
            <person name="Kuo D.-H."/>
            <person name="Larsson T."/>
            <person name="Lv J."/>
            <person name="Arendt D."/>
            <person name="Savage R."/>
            <person name="Osoegawa K."/>
            <person name="de Jong P."/>
            <person name="Lindberg D.R."/>
            <person name="Seaver E.C."/>
            <person name="Weisblat D.A."/>
            <person name="Putnam N.H."/>
            <person name="Grigoriev I.V."/>
            <person name="Rokhsar D.S."/>
        </authorList>
    </citation>
    <scope>NUCLEOTIDE SEQUENCE</scope>
    <source>
        <strain evidence="5">I ESC-2004</strain>
    </source>
</reference>
<protein>
    <recommendedName>
        <fullName evidence="2">Thioredoxin-like fold domain-containing protein</fullName>
    </recommendedName>
</protein>
<dbReference type="STRING" id="283909.N1PBA8"/>
<evidence type="ECO:0000313" key="4">
    <source>
        <dbReference type="EnsemblMetazoa" id="CapteP180186"/>
    </source>
</evidence>
<dbReference type="InterPro" id="IPR012336">
    <property type="entry name" value="Thioredoxin-like_fold"/>
</dbReference>
<dbReference type="PANTHER" id="PTHR46762">
    <property type="entry name" value="NUCLEOREDOXIN-LIKE PROTEIN 2"/>
    <property type="match status" value="1"/>
</dbReference>
<dbReference type="EnsemblMetazoa" id="CapteT180186">
    <property type="protein sequence ID" value="CapteP180186"/>
    <property type="gene ID" value="CapteG180186"/>
</dbReference>
<feature type="region of interest" description="Disordered" evidence="1">
    <location>
        <begin position="1"/>
        <end position="31"/>
    </location>
</feature>